<dbReference type="GO" id="GO:0008270">
    <property type="term" value="F:zinc ion binding"/>
    <property type="evidence" value="ECO:0007669"/>
    <property type="project" value="UniProtKB-KW"/>
</dbReference>
<dbReference type="PANTHER" id="PTHR30446:SF0">
    <property type="entry name" value="RECOMBINATION PROTEIN RECR"/>
    <property type="match status" value="1"/>
</dbReference>
<evidence type="ECO:0000259" key="7">
    <source>
        <dbReference type="PROSITE" id="PS50880"/>
    </source>
</evidence>
<reference evidence="8" key="1">
    <citation type="journal article" date="2013" name="Environ. Microbiol.">
        <title>Microbiota from the distal guts of lean and obese adolescents exhibit partial functional redundancy besides clear differences in community structure.</title>
        <authorList>
            <person name="Ferrer M."/>
            <person name="Ruiz A."/>
            <person name="Lanza F."/>
            <person name="Haange S.B."/>
            <person name="Oberbach A."/>
            <person name="Till H."/>
            <person name="Bargiela R."/>
            <person name="Campoy C."/>
            <person name="Segura M.T."/>
            <person name="Richter M."/>
            <person name="von Bergen M."/>
            <person name="Seifert J."/>
            <person name="Suarez A."/>
        </authorList>
    </citation>
    <scope>NUCLEOTIDE SEQUENCE</scope>
</reference>
<dbReference type="SUPFAM" id="SSF111304">
    <property type="entry name" value="Recombination protein RecR"/>
    <property type="match status" value="1"/>
</dbReference>
<dbReference type="GO" id="GO:0006281">
    <property type="term" value="P:DNA repair"/>
    <property type="evidence" value="ECO:0007669"/>
    <property type="project" value="UniProtKB-KW"/>
</dbReference>
<organism evidence="8">
    <name type="scientific">human gut metagenome</name>
    <dbReference type="NCBI Taxonomy" id="408170"/>
    <lineage>
        <taxon>unclassified sequences</taxon>
        <taxon>metagenomes</taxon>
        <taxon>organismal metagenomes</taxon>
    </lineage>
</organism>
<dbReference type="Gene3D" id="6.10.250.240">
    <property type="match status" value="1"/>
</dbReference>
<dbReference type="GO" id="GO:0003677">
    <property type="term" value="F:DNA binding"/>
    <property type="evidence" value="ECO:0007669"/>
    <property type="project" value="InterPro"/>
</dbReference>
<accession>K1RD38</accession>
<evidence type="ECO:0000256" key="3">
    <source>
        <dbReference type="ARBA" id="ARBA00022771"/>
    </source>
</evidence>
<keyword evidence="5" id="KW-0233">DNA recombination</keyword>
<dbReference type="InterPro" id="IPR023627">
    <property type="entry name" value="Rcmb_RecR"/>
</dbReference>
<keyword evidence="6" id="KW-0234">DNA repair</keyword>
<protein>
    <submittedName>
        <fullName evidence="8">Recombination protein RecR</fullName>
    </submittedName>
</protein>
<evidence type="ECO:0000256" key="5">
    <source>
        <dbReference type="ARBA" id="ARBA00023172"/>
    </source>
</evidence>
<name>K1RD38_9ZZZZ</name>
<gene>
    <name evidence="8" type="ORF">LEA_21080</name>
</gene>
<evidence type="ECO:0000256" key="6">
    <source>
        <dbReference type="ARBA" id="ARBA00023204"/>
    </source>
</evidence>
<dbReference type="GO" id="GO:0006310">
    <property type="term" value="P:DNA recombination"/>
    <property type="evidence" value="ECO:0007669"/>
    <property type="project" value="UniProtKB-KW"/>
</dbReference>
<proteinExistence type="predicted"/>
<keyword evidence="3" id="KW-0863">Zinc-finger</keyword>
<dbReference type="EMBL" id="AJWY01014504">
    <property type="protein sequence ID" value="EKC43573.1"/>
    <property type="molecule type" value="Genomic_DNA"/>
</dbReference>
<dbReference type="InterPro" id="IPR006171">
    <property type="entry name" value="TOPRIM_dom"/>
</dbReference>
<sequence>DEVIMATSPTIEGEATATYLSRMIKQLGVKVTRLAYGLPAGASLEYADDVTLQRALENRNEI</sequence>
<dbReference type="InterPro" id="IPR000093">
    <property type="entry name" value="DNA_Rcmb_RecR"/>
</dbReference>
<feature type="non-terminal residue" evidence="8">
    <location>
        <position position="1"/>
    </location>
</feature>
<dbReference type="AlphaFoldDB" id="K1RD38"/>
<dbReference type="Gene3D" id="3.40.1360.10">
    <property type="match status" value="1"/>
</dbReference>
<feature type="domain" description="Toprim" evidence="7">
    <location>
        <begin position="1"/>
        <end position="39"/>
    </location>
</feature>
<dbReference type="Pfam" id="PF13662">
    <property type="entry name" value="Toprim_4"/>
    <property type="match status" value="1"/>
</dbReference>
<dbReference type="PANTHER" id="PTHR30446">
    <property type="entry name" value="RECOMBINATION PROTEIN RECR"/>
    <property type="match status" value="1"/>
</dbReference>
<dbReference type="PROSITE" id="PS50880">
    <property type="entry name" value="TOPRIM"/>
    <property type="match status" value="1"/>
</dbReference>
<keyword evidence="1" id="KW-0479">Metal-binding</keyword>
<comment type="caution">
    <text evidence="8">The sequence shown here is derived from an EMBL/GenBank/DDBJ whole genome shotgun (WGS) entry which is preliminary data.</text>
</comment>
<evidence type="ECO:0000256" key="4">
    <source>
        <dbReference type="ARBA" id="ARBA00022833"/>
    </source>
</evidence>
<dbReference type="Pfam" id="PF21175">
    <property type="entry name" value="RecR_C"/>
    <property type="match status" value="1"/>
</dbReference>
<keyword evidence="4" id="KW-0862">Zinc</keyword>
<evidence type="ECO:0000313" key="8">
    <source>
        <dbReference type="EMBL" id="EKC43573.1"/>
    </source>
</evidence>
<keyword evidence="2" id="KW-0227">DNA damage</keyword>
<evidence type="ECO:0000256" key="2">
    <source>
        <dbReference type="ARBA" id="ARBA00022763"/>
    </source>
</evidence>
<evidence type="ECO:0000256" key="1">
    <source>
        <dbReference type="ARBA" id="ARBA00022723"/>
    </source>
</evidence>